<keyword evidence="3" id="KW-1185">Reference proteome</keyword>
<keyword evidence="1" id="KW-0472">Membrane</keyword>
<name>A0A081RNY3_9ARCH</name>
<proteinExistence type="predicted"/>
<dbReference type="PATRIC" id="fig|1502293.3.peg.547"/>
<feature type="transmembrane region" description="Helical" evidence="1">
    <location>
        <begin position="98"/>
        <end position="116"/>
    </location>
</feature>
<keyword evidence="1" id="KW-1133">Transmembrane helix</keyword>
<protein>
    <submittedName>
        <fullName evidence="2">Uncharacterized protein</fullName>
    </submittedName>
</protein>
<accession>A0A081RNY3</accession>
<sequence>MLESYLLAISNIFLQLDYLNPFDDPSDIVTQDDIIAGSVTVAIAGLSIFLTIMAVSAFRKTGVSQLKYIALAFSLFTIYLATEAIQELLPLDDDSFDLFLSVIMMFILISFFFGIMRKKKNNT</sequence>
<organism evidence="2 3">
    <name type="scientific">Marine Group I thaumarchaeote SCGC AAA799-N04</name>
    <dbReference type="NCBI Taxonomy" id="1502293"/>
    <lineage>
        <taxon>Archaea</taxon>
        <taxon>Nitrososphaerota</taxon>
        <taxon>Marine Group I</taxon>
    </lineage>
</organism>
<feature type="transmembrane region" description="Helical" evidence="1">
    <location>
        <begin position="68"/>
        <end position="86"/>
    </location>
</feature>
<evidence type="ECO:0000256" key="1">
    <source>
        <dbReference type="SAM" id="Phobius"/>
    </source>
</evidence>
<evidence type="ECO:0000313" key="2">
    <source>
        <dbReference type="EMBL" id="KEQ56906.1"/>
    </source>
</evidence>
<dbReference type="Proteomes" id="UP000028059">
    <property type="component" value="Unassembled WGS sequence"/>
</dbReference>
<dbReference type="AlphaFoldDB" id="A0A081RNY3"/>
<feature type="transmembrane region" description="Helical" evidence="1">
    <location>
        <begin position="34"/>
        <end position="56"/>
    </location>
</feature>
<gene>
    <name evidence="2" type="ORF">AAA799N04_00576</name>
</gene>
<reference evidence="2 3" key="1">
    <citation type="submission" date="2014-06" db="EMBL/GenBank/DDBJ databases">
        <authorList>
            <person name="Ngugi D.K."/>
            <person name="Blom J."/>
            <person name="Alam I."/>
            <person name="Rashid M."/>
            <person name="Ba Alawi W."/>
            <person name="Zhang G."/>
            <person name="Hikmawan T."/>
            <person name="Guan Y."/>
            <person name="Antunes A."/>
            <person name="Siam R."/>
            <person name="ElDorry H."/>
            <person name="Bajic V."/>
            <person name="Stingl U."/>
        </authorList>
    </citation>
    <scope>NUCLEOTIDE SEQUENCE [LARGE SCALE GENOMIC DNA]</scope>
    <source>
        <strain evidence="2">SCGC AAA799-N04</strain>
    </source>
</reference>
<comment type="caution">
    <text evidence="2">The sequence shown here is derived from an EMBL/GenBank/DDBJ whole genome shotgun (WGS) entry which is preliminary data.</text>
</comment>
<keyword evidence="1" id="KW-0812">Transmembrane</keyword>
<dbReference type="EMBL" id="JOKN01000007">
    <property type="protein sequence ID" value="KEQ56906.1"/>
    <property type="molecule type" value="Genomic_DNA"/>
</dbReference>
<evidence type="ECO:0000313" key="3">
    <source>
        <dbReference type="Proteomes" id="UP000028059"/>
    </source>
</evidence>